<dbReference type="InterPro" id="IPR013123">
    <property type="entry name" value="SpoU_subst-bd"/>
</dbReference>
<dbReference type="GO" id="GO:0032259">
    <property type="term" value="P:methylation"/>
    <property type="evidence" value="ECO:0007669"/>
    <property type="project" value="UniProtKB-KW"/>
</dbReference>
<dbReference type="Pfam" id="PF08032">
    <property type="entry name" value="SpoU_sub_bind"/>
    <property type="match status" value="1"/>
</dbReference>
<dbReference type="STRING" id="1797197.A2Y75_09365"/>
<dbReference type="SUPFAM" id="SSF55315">
    <property type="entry name" value="L30e-like"/>
    <property type="match status" value="1"/>
</dbReference>
<dbReference type="GO" id="GO:0005829">
    <property type="term" value="C:cytosol"/>
    <property type="evidence" value="ECO:0007669"/>
    <property type="project" value="TreeGrafter"/>
</dbReference>
<protein>
    <submittedName>
        <fullName evidence="5">23S rRNA (Guanosine(2251)-2'-O)-methyltransferase RlmB</fullName>
    </submittedName>
</protein>
<keyword evidence="3 5" id="KW-0808">Transferase</keyword>
<dbReference type="InterPro" id="IPR029064">
    <property type="entry name" value="Ribosomal_eL30-like_sf"/>
</dbReference>
<gene>
    <name evidence="5" type="ORF">A2Y75_09365</name>
</gene>
<dbReference type="PANTHER" id="PTHR46429">
    <property type="entry name" value="23S RRNA (GUANOSINE-2'-O-)-METHYLTRANSFERASE RLMB"/>
    <property type="match status" value="1"/>
</dbReference>
<evidence type="ECO:0000313" key="6">
    <source>
        <dbReference type="Proteomes" id="UP000177876"/>
    </source>
</evidence>
<dbReference type="FunFam" id="3.40.1280.10:FF:000008">
    <property type="entry name" value="Group 3 RNA methyltransferase TrmH"/>
    <property type="match status" value="1"/>
</dbReference>
<dbReference type="GO" id="GO:0008173">
    <property type="term" value="F:RNA methyltransferase activity"/>
    <property type="evidence" value="ECO:0007669"/>
    <property type="project" value="InterPro"/>
</dbReference>
<dbReference type="CDD" id="cd18103">
    <property type="entry name" value="SpoU-like_RlmB"/>
    <property type="match status" value="1"/>
</dbReference>
<proteinExistence type="inferred from homology"/>
<evidence type="ECO:0000259" key="4">
    <source>
        <dbReference type="SMART" id="SM00967"/>
    </source>
</evidence>
<sequence>MRFEQVEGKRAVLETLRGKRSVAELLVGEGIKSGGALDEILAVAREKKIQVTFLPRRELERLARSENNQGVIVRVEPYRYSTVKQVYESLEGQEKAFVVLLDSVTDPRNLGSIARTCEAAGVDALLLPRSRAAPVTPAVFHASAGAVENLAIATVPNLVSVMRELKQLGLWVVGADIEAQTSYFEAELTGPFALVMGSEGEGLHRLVRETCDLMVNIPMYGKVGSLNVSVAAGIIIYEAMRQRKGNEGSSR</sequence>
<dbReference type="NCBIfam" id="TIGR00186">
    <property type="entry name" value="rRNA_methyl_3"/>
    <property type="match status" value="1"/>
</dbReference>
<accession>A0A1F2WF87</accession>
<organism evidence="5 6">
    <name type="scientific">Candidatus Solincola sediminis</name>
    <dbReference type="NCBI Taxonomy" id="1797199"/>
    <lineage>
        <taxon>Bacteria</taxon>
        <taxon>Bacillati</taxon>
        <taxon>Actinomycetota</taxon>
        <taxon>Candidatus Geothermincolia</taxon>
        <taxon>Candidatus Geothermincolales</taxon>
        <taxon>Candidatus Geothermincolaceae</taxon>
        <taxon>Candidatus Solincola</taxon>
    </lineage>
</organism>
<evidence type="ECO:0000256" key="1">
    <source>
        <dbReference type="ARBA" id="ARBA00007228"/>
    </source>
</evidence>
<dbReference type="Proteomes" id="UP000177876">
    <property type="component" value="Unassembled WGS sequence"/>
</dbReference>
<dbReference type="InterPro" id="IPR004441">
    <property type="entry name" value="rRNA_MeTrfase_TrmH"/>
</dbReference>
<dbReference type="Pfam" id="PF00588">
    <property type="entry name" value="SpoU_methylase"/>
    <property type="match status" value="1"/>
</dbReference>
<comment type="similarity">
    <text evidence="1">Belongs to the class IV-like SAM-binding methyltransferase superfamily. RNA methyltransferase TrmH family.</text>
</comment>
<dbReference type="Gene3D" id="3.30.1330.30">
    <property type="match status" value="1"/>
</dbReference>
<dbReference type="GO" id="GO:0006396">
    <property type="term" value="P:RNA processing"/>
    <property type="evidence" value="ECO:0007669"/>
    <property type="project" value="InterPro"/>
</dbReference>
<evidence type="ECO:0000313" key="5">
    <source>
        <dbReference type="EMBL" id="OFW55515.1"/>
    </source>
</evidence>
<evidence type="ECO:0000256" key="3">
    <source>
        <dbReference type="ARBA" id="ARBA00022679"/>
    </source>
</evidence>
<feature type="domain" description="RNA 2-O ribose methyltransferase substrate binding" evidence="4">
    <location>
        <begin position="5"/>
        <end position="81"/>
    </location>
</feature>
<dbReference type="InterPro" id="IPR029026">
    <property type="entry name" value="tRNA_m1G_MTases_N"/>
</dbReference>
<dbReference type="PANTHER" id="PTHR46429:SF1">
    <property type="entry name" value="23S RRNA (GUANOSINE-2'-O-)-METHYLTRANSFERASE RLMB"/>
    <property type="match status" value="1"/>
</dbReference>
<reference evidence="5 6" key="1">
    <citation type="journal article" date="2016" name="Nat. Commun.">
        <title>Thousands of microbial genomes shed light on interconnected biogeochemical processes in an aquifer system.</title>
        <authorList>
            <person name="Anantharaman K."/>
            <person name="Brown C.T."/>
            <person name="Hug L.A."/>
            <person name="Sharon I."/>
            <person name="Castelle C.J."/>
            <person name="Probst A.J."/>
            <person name="Thomas B.C."/>
            <person name="Singh A."/>
            <person name="Wilkins M.J."/>
            <person name="Karaoz U."/>
            <person name="Brodie E.L."/>
            <person name="Williams K.H."/>
            <person name="Hubbard S.S."/>
            <person name="Banfield J.F."/>
        </authorList>
    </citation>
    <scope>NUCLEOTIDE SEQUENCE [LARGE SCALE GENOMIC DNA]</scope>
</reference>
<dbReference type="SMART" id="SM00967">
    <property type="entry name" value="SpoU_sub_bind"/>
    <property type="match status" value="1"/>
</dbReference>
<dbReference type="Gene3D" id="3.40.1280.10">
    <property type="match status" value="1"/>
</dbReference>
<dbReference type="InterPro" id="IPR029028">
    <property type="entry name" value="Alpha/beta_knot_MTases"/>
</dbReference>
<dbReference type="InterPro" id="IPR001537">
    <property type="entry name" value="SpoU_MeTrfase"/>
</dbReference>
<keyword evidence="2 5" id="KW-0489">Methyltransferase</keyword>
<comment type="caution">
    <text evidence="5">The sequence shown here is derived from an EMBL/GenBank/DDBJ whole genome shotgun (WGS) entry which is preliminary data.</text>
</comment>
<dbReference type="EMBL" id="MELK01000053">
    <property type="protein sequence ID" value="OFW55515.1"/>
    <property type="molecule type" value="Genomic_DNA"/>
</dbReference>
<evidence type="ECO:0000256" key="2">
    <source>
        <dbReference type="ARBA" id="ARBA00022603"/>
    </source>
</evidence>
<dbReference type="SUPFAM" id="SSF75217">
    <property type="entry name" value="alpha/beta knot"/>
    <property type="match status" value="1"/>
</dbReference>
<dbReference type="AlphaFoldDB" id="A0A1F2WF87"/>
<name>A0A1F2WF87_9ACTN</name>
<dbReference type="GO" id="GO:0003723">
    <property type="term" value="F:RNA binding"/>
    <property type="evidence" value="ECO:0007669"/>
    <property type="project" value="InterPro"/>
</dbReference>